<dbReference type="EMBL" id="CAJVQB010156147">
    <property type="protein sequence ID" value="CAG8856097.1"/>
    <property type="molecule type" value="Genomic_DNA"/>
</dbReference>
<protein>
    <submittedName>
        <fullName evidence="1">15603_t:CDS:1</fullName>
    </submittedName>
</protein>
<feature type="non-terminal residue" evidence="1">
    <location>
        <position position="1"/>
    </location>
</feature>
<evidence type="ECO:0000313" key="1">
    <source>
        <dbReference type="EMBL" id="CAG8856097.1"/>
    </source>
</evidence>
<organism evidence="1 2">
    <name type="scientific">Gigaspora margarita</name>
    <dbReference type="NCBI Taxonomy" id="4874"/>
    <lineage>
        <taxon>Eukaryota</taxon>
        <taxon>Fungi</taxon>
        <taxon>Fungi incertae sedis</taxon>
        <taxon>Mucoromycota</taxon>
        <taxon>Glomeromycotina</taxon>
        <taxon>Glomeromycetes</taxon>
        <taxon>Diversisporales</taxon>
        <taxon>Gigasporaceae</taxon>
        <taxon>Gigaspora</taxon>
    </lineage>
</organism>
<keyword evidence="2" id="KW-1185">Reference proteome</keyword>
<accession>A0ABN7XLA0</accession>
<name>A0ABN7XLA0_GIGMA</name>
<comment type="caution">
    <text evidence="1">The sequence shown here is derived from an EMBL/GenBank/DDBJ whole genome shotgun (WGS) entry which is preliminary data.</text>
</comment>
<sequence>YKSLWNNIEESGSTLAWKRLGTAKYKNLCKENVKKAIIGSSLEERYSHREDYLRGLVPEKAFLDLQNLYLTVRESEEFLKRLYVSLVVNVEKGEEQKKRKEEVQKLFDKGVREVIIK</sequence>
<gene>
    <name evidence="1" type="ORF">GMARGA_LOCUS44918</name>
</gene>
<feature type="non-terminal residue" evidence="1">
    <location>
        <position position="117"/>
    </location>
</feature>
<proteinExistence type="predicted"/>
<dbReference type="Proteomes" id="UP000789901">
    <property type="component" value="Unassembled WGS sequence"/>
</dbReference>
<evidence type="ECO:0000313" key="2">
    <source>
        <dbReference type="Proteomes" id="UP000789901"/>
    </source>
</evidence>
<reference evidence="1 2" key="1">
    <citation type="submission" date="2021-06" db="EMBL/GenBank/DDBJ databases">
        <authorList>
            <person name="Kallberg Y."/>
            <person name="Tangrot J."/>
            <person name="Rosling A."/>
        </authorList>
    </citation>
    <scope>NUCLEOTIDE SEQUENCE [LARGE SCALE GENOMIC DNA]</scope>
    <source>
        <strain evidence="1 2">120-4 pot B 10/14</strain>
    </source>
</reference>